<proteinExistence type="predicted"/>
<evidence type="ECO:0000259" key="2">
    <source>
        <dbReference type="PROSITE" id="PS50112"/>
    </source>
</evidence>
<dbReference type="CDD" id="cd01949">
    <property type="entry name" value="GGDEF"/>
    <property type="match status" value="1"/>
</dbReference>
<dbReference type="SMART" id="SM00091">
    <property type="entry name" value="PAS"/>
    <property type="match status" value="1"/>
</dbReference>
<dbReference type="SUPFAM" id="SSF55785">
    <property type="entry name" value="PYP-like sensor domain (PAS domain)"/>
    <property type="match status" value="1"/>
</dbReference>
<dbReference type="NCBIfam" id="TIGR00229">
    <property type="entry name" value="sensory_box"/>
    <property type="match status" value="1"/>
</dbReference>
<dbReference type="InterPro" id="IPR035965">
    <property type="entry name" value="PAS-like_dom_sf"/>
</dbReference>
<keyword evidence="1" id="KW-0472">Membrane</keyword>
<dbReference type="InterPro" id="IPR000700">
    <property type="entry name" value="PAS-assoc_C"/>
</dbReference>
<dbReference type="PANTHER" id="PTHR44757">
    <property type="entry name" value="DIGUANYLATE CYCLASE DGCP"/>
    <property type="match status" value="1"/>
</dbReference>
<dbReference type="Proteomes" id="UP000287996">
    <property type="component" value="Unassembled WGS sequence"/>
</dbReference>
<evidence type="ECO:0000259" key="4">
    <source>
        <dbReference type="PROSITE" id="PS50883"/>
    </source>
</evidence>
<dbReference type="PROSITE" id="PS50113">
    <property type="entry name" value="PAC"/>
    <property type="match status" value="1"/>
</dbReference>
<dbReference type="SMART" id="SM00062">
    <property type="entry name" value="PBPb"/>
    <property type="match status" value="1"/>
</dbReference>
<keyword evidence="1" id="KW-1133">Transmembrane helix</keyword>
<feature type="domain" description="EAL" evidence="4">
    <location>
        <begin position="592"/>
        <end position="846"/>
    </location>
</feature>
<dbReference type="PANTHER" id="PTHR44757:SF2">
    <property type="entry name" value="BIOFILM ARCHITECTURE MAINTENANCE PROTEIN MBAA"/>
    <property type="match status" value="1"/>
</dbReference>
<evidence type="ECO:0000259" key="5">
    <source>
        <dbReference type="PROSITE" id="PS50887"/>
    </source>
</evidence>
<gene>
    <name evidence="6" type="ORF">CWI84_07850</name>
</gene>
<evidence type="ECO:0000313" key="7">
    <source>
        <dbReference type="Proteomes" id="UP000287996"/>
    </source>
</evidence>
<feature type="domain" description="PAS" evidence="2">
    <location>
        <begin position="287"/>
        <end position="357"/>
    </location>
</feature>
<dbReference type="InterPro" id="IPR043128">
    <property type="entry name" value="Rev_trsase/Diguanyl_cyclase"/>
</dbReference>
<dbReference type="SUPFAM" id="SSF141868">
    <property type="entry name" value="EAL domain-like"/>
    <property type="match status" value="1"/>
</dbReference>
<feature type="transmembrane region" description="Helical" evidence="1">
    <location>
        <begin position="251"/>
        <end position="273"/>
    </location>
</feature>
<dbReference type="InterPro" id="IPR052155">
    <property type="entry name" value="Biofilm_reg_signaling"/>
</dbReference>
<keyword evidence="7" id="KW-1185">Reference proteome</keyword>
<dbReference type="InterPro" id="IPR001638">
    <property type="entry name" value="Solute-binding_3/MltF_N"/>
</dbReference>
<dbReference type="Pfam" id="PF00990">
    <property type="entry name" value="GGDEF"/>
    <property type="match status" value="1"/>
</dbReference>
<dbReference type="InterPro" id="IPR029787">
    <property type="entry name" value="Nucleotide_cyclase"/>
</dbReference>
<dbReference type="SUPFAM" id="SSF55073">
    <property type="entry name" value="Nucleotide cyclase"/>
    <property type="match status" value="1"/>
</dbReference>
<dbReference type="SMART" id="SM00052">
    <property type="entry name" value="EAL"/>
    <property type="match status" value="1"/>
</dbReference>
<evidence type="ECO:0000313" key="6">
    <source>
        <dbReference type="EMBL" id="RUO80197.1"/>
    </source>
</evidence>
<protein>
    <submittedName>
        <fullName evidence="6">Diguanylate cyclase</fullName>
    </submittedName>
</protein>
<comment type="caution">
    <text evidence="6">The sequence shown here is derived from an EMBL/GenBank/DDBJ whole genome shotgun (WGS) entry which is preliminary data.</text>
</comment>
<name>A0A432ZQM1_9GAMM</name>
<dbReference type="InterPro" id="IPR035919">
    <property type="entry name" value="EAL_sf"/>
</dbReference>
<dbReference type="EMBL" id="PIQH01000006">
    <property type="protein sequence ID" value="RUO80197.1"/>
    <property type="molecule type" value="Genomic_DNA"/>
</dbReference>
<dbReference type="Pfam" id="PF00563">
    <property type="entry name" value="EAL"/>
    <property type="match status" value="1"/>
</dbReference>
<evidence type="ECO:0000259" key="3">
    <source>
        <dbReference type="PROSITE" id="PS50113"/>
    </source>
</evidence>
<evidence type="ECO:0000256" key="1">
    <source>
        <dbReference type="SAM" id="Phobius"/>
    </source>
</evidence>
<dbReference type="Pfam" id="PF00497">
    <property type="entry name" value="SBP_bac_3"/>
    <property type="match status" value="1"/>
</dbReference>
<keyword evidence="1" id="KW-0812">Transmembrane</keyword>
<dbReference type="InterPro" id="IPR000160">
    <property type="entry name" value="GGDEF_dom"/>
</dbReference>
<feature type="domain" description="PAC" evidence="3">
    <location>
        <begin position="361"/>
        <end position="413"/>
    </location>
</feature>
<dbReference type="PROSITE" id="PS50887">
    <property type="entry name" value="GGDEF"/>
    <property type="match status" value="1"/>
</dbReference>
<dbReference type="NCBIfam" id="TIGR00254">
    <property type="entry name" value="GGDEF"/>
    <property type="match status" value="1"/>
</dbReference>
<organism evidence="6 7">
    <name type="scientific">Idiomarina tyrosinivorans</name>
    <dbReference type="NCBI Taxonomy" id="1445662"/>
    <lineage>
        <taxon>Bacteria</taxon>
        <taxon>Pseudomonadati</taxon>
        <taxon>Pseudomonadota</taxon>
        <taxon>Gammaproteobacteria</taxon>
        <taxon>Alteromonadales</taxon>
        <taxon>Idiomarinaceae</taxon>
        <taxon>Idiomarina</taxon>
    </lineage>
</organism>
<dbReference type="Gene3D" id="3.20.20.450">
    <property type="entry name" value="EAL domain"/>
    <property type="match status" value="1"/>
</dbReference>
<dbReference type="CDD" id="cd01948">
    <property type="entry name" value="EAL"/>
    <property type="match status" value="1"/>
</dbReference>
<sequence>MVLPGTHAQSVSQPLTLRLGVYHNPPKIFLGSDGRPSGLIGDLLNKVAEAEGWQIKPVRCQWQSCLTLLKNGNIDLMPDVAMTPERRAEFFFPVEPILLSWSQIYVSANSKLSSLLDLKNKRIAVLEESVQQQYLTRLNHAFQLHYQFIRVSDFELALQAVQRGEADAAATSQFYGRYQAADYDLVAAPIMFQPTELYVAANLQPSASIKQALQRLDSYLTRWKAEQHSPYYSVLKKWSGSGEDGYSIPQFVWWIGLLLLGALLLTFFFIFTLRRLVKDKTYRLEQSENRLNTILNSVDAFIFIKDLDLKYQYINQKFCELTGLSERDIIGKTDHQFFDAETAKRLAINDRRVLEKGERIVDEEVNTLTKSSAPHTFLSVKLPLRDGSGQIYALCGISTDITEYRNIQSQLQHLAFFDVLSGLPNRRFIIDKLQNLMAQKQSPLVQGALAIIDIDEFKSLNDTLGHELGDELLKQVANRLEHLQSSKDTVGRLGADEFVAILSQLDQDPKAAAMHAQQRTRQIAKRLSQPYFVGSHEVFVTVSIGLAMFSDVGNDVEELLKGADIAMHTAKRLGRNNIQLFNTDMQAIVDERLNIESRLREAVAKDQFYLVVQPQFNQLKQMVAMEALLRWHHPELGEISPGQFIPIAEQSGLMLAIGKRVIEQSCEILRRWQSSEHWRHIKLAINISPAQFNHEDFVPHLENTLQRFQVNPERLELEITETLLIQDFDAIIDKLNVLREWGISVSLDDFGTGYASLSYLKRLPLAKLKIDQSFVRDMLNNSNDEVIVRSIIGLGNNLGLTVVAEGVETSEQLQRLQQIQCFYFQGFYLGKPQRPEQWELELSSNSENLATGSSLPGS</sequence>
<accession>A0A432ZQM1</accession>
<dbReference type="Gene3D" id="3.40.190.10">
    <property type="entry name" value="Periplasmic binding protein-like II"/>
    <property type="match status" value="2"/>
</dbReference>
<dbReference type="InterPro" id="IPR000014">
    <property type="entry name" value="PAS"/>
</dbReference>
<dbReference type="PROSITE" id="PS50883">
    <property type="entry name" value="EAL"/>
    <property type="match status" value="1"/>
</dbReference>
<dbReference type="SUPFAM" id="SSF53850">
    <property type="entry name" value="Periplasmic binding protein-like II"/>
    <property type="match status" value="1"/>
</dbReference>
<dbReference type="CDD" id="cd00130">
    <property type="entry name" value="PAS"/>
    <property type="match status" value="1"/>
</dbReference>
<reference evidence="6 7" key="1">
    <citation type="journal article" date="2011" name="Front. Microbiol.">
        <title>Genomic signatures of strain selection and enhancement in Bacillus atrophaeus var. globigii, a historical biowarfare simulant.</title>
        <authorList>
            <person name="Gibbons H.S."/>
            <person name="Broomall S.M."/>
            <person name="McNew L.A."/>
            <person name="Daligault H."/>
            <person name="Chapman C."/>
            <person name="Bruce D."/>
            <person name="Karavis M."/>
            <person name="Krepps M."/>
            <person name="McGregor P.A."/>
            <person name="Hong C."/>
            <person name="Park K.H."/>
            <person name="Akmal A."/>
            <person name="Feldman A."/>
            <person name="Lin J.S."/>
            <person name="Chang W.E."/>
            <person name="Higgs B.W."/>
            <person name="Demirev P."/>
            <person name="Lindquist J."/>
            <person name="Liem A."/>
            <person name="Fochler E."/>
            <person name="Read T.D."/>
            <person name="Tapia R."/>
            <person name="Johnson S."/>
            <person name="Bishop-Lilly K.A."/>
            <person name="Detter C."/>
            <person name="Han C."/>
            <person name="Sozhamannan S."/>
            <person name="Rosenzweig C.N."/>
            <person name="Skowronski E.W."/>
        </authorList>
    </citation>
    <scope>NUCLEOTIDE SEQUENCE [LARGE SCALE GENOMIC DNA]</scope>
    <source>
        <strain evidence="6 7">CC-PW-9</strain>
    </source>
</reference>
<feature type="domain" description="GGDEF" evidence="5">
    <location>
        <begin position="445"/>
        <end position="583"/>
    </location>
</feature>
<dbReference type="AlphaFoldDB" id="A0A432ZQM1"/>
<dbReference type="Pfam" id="PF08448">
    <property type="entry name" value="PAS_4"/>
    <property type="match status" value="1"/>
</dbReference>
<dbReference type="InterPro" id="IPR001633">
    <property type="entry name" value="EAL_dom"/>
</dbReference>
<dbReference type="InterPro" id="IPR013656">
    <property type="entry name" value="PAS_4"/>
</dbReference>
<dbReference type="Gene3D" id="3.30.450.20">
    <property type="entry name" value="PAS domain"/>
    <property type="match status" value="1"/>
</dbReference>
<dbReference type="PROSITE" id="PS50112">
    <property type="entry name" value="PAS"/>
    <property type="match status" value="1"/>
</dbReference>
<dbReference type="Gene3D" id="3.30.70.270">
    <property type="match status" value="1"/>
</dbReference>
<dbReference type="SMART" id="SM00267">
    <property type="entry name" value="GGDEF"/>
    <property type="match status" value="1"/>
</dbReference>